<name>A0ABV6K685_9LACO</name>
<dbReference type="Proteomes" id="UP001589855">
    <property type="component" value="Unassembled WGS sequence"/>
</dbReference>
<dbReference type="Pfam" id="PF01969">
    <property type="entry name" value="Ni_insertion"/>
    <property type="match status" value="1"/>
</dbReference>
<dbReference type="GO" id="GO:0016829">
    <property type="term" value="F:lyase activity"/>
    <property type="evidence" value="ECO:0007669"/>
    <property type="project" value="UniProtKB-KW"/>
</dbReference>
<dbReference type="RefSeq" id="WP_137644167.1">
    <property type="nucleotide sequence ID" value="NZ_BAABRM010000003.1"/>
</dbReference>
<evidence type="ECO:0000256" key="1">
    <source>
        <dbReference type="ARBA" id="ARBA00022596"/>
    </source>
</evidence>
<reference evidence="2 3" key="1">
    <citation type="submission" date="2024-09" db="EMBL/GenBank/DDBJ databases">
        <authorList>
            <person name="Sun Q."/>
            <person name="Mori K."/>
        </authorList>
    </citation>
    <scope>NUCLEOTIDE SEQUENCE [LARGE SCALE GENOMIC DNA]</scope>
    <source>
        <strain evidence="2 3">TBRC 4575</strain>
    </source>
</reference>
<comment type="caution">
    <text evidence="2">The sequence shown here is derived from an EMBL/GenBank/DDBJ whole genome shotgun (WGS) entry which is preliminary data.</text>
</comment>
<accession>A0ABV6K685</accession>
<organism evidence="2 3">
    <name type="scientific">Lactiplantibacillus plajomi</name>
    <dbReference type="NCBI Taxonomy" id="1457217"/>
    <lineage>
        <taxon>Bacteria</taxon>
        <taxon>Bacillati</taxon>
        <taxon>Bacillota</taxon>
        <taxon>Bacilli</taxon>
        <taxon>Lactobacillales</taxon>
        <taxon>Lactobacillaceae</taxon>
        <taxon>Lactiplantibacillus</taxon>
    </lineage>
</organism>
<sequence>MIEANLDDQTGEGLGYVMDVLLEAGAYDVFYTPIQMKKNRPATKLTVLGNVAEKRALTQLILKETSTIGVRYQTWHRTIMKRHFITVETPYGAVQLKVATYDGVTKQTPEYADCARLAQQFHIPLRTVYQAATVAAAQLNEED</sequence>
<dbReference type="Gene3D" id="3.30.70.1380">
    <property type="entry name" value="Transcriptional regulatory protein pf0864 domain like"/>
    <property type="match status" value="1"/>
</dbReference>
<gene>
    <name evidence="2" type="primary">larC</name>
    <name evidence="2" type="ORF">ACFFGS_12705</name>
</gene>
<dbReference type="EC" id="4.99.1.12" evidence="2"/>
<keyword evidence="3" id="KW-1185">Reference proteome</keyword>
<protein>
    <submittedName>
        <fullName evidence="2">Nickel insertion protein</fullName>
        <ecNumber evidence="2">4.99.1.12</ecNumber>
    </submittedName>
</protein>
<evidence type="ECO:0000313" key="3">
    <source>
        <dbReference type="Proteomes" id="UP001589855"/>
    </source>
</evidence>
<evidence type="ECO:0000313" key="2">
    <source>
        <dbReference type="EMBL" id="MFC0424988.1"/>
    </source>
</evidence>
<dbReference type="PANTHER" id="PTHR36566:SF1">
    <property type="entry name" value="PYRIDINIUM-3,5-BISTHIOCARBOXYLIC ACID MONONUCLEOTIDE NICKEL INSERTION PROTEIN"/>
    <property type="match status" value="1"/>
</dbReference>
<keyword evidence="1" id="KW-0533">Nickel</keyword>
<dbReference type="EMBL" id="JBHLUK010000076">
    <property type="protein sequence ID" value="MFC0424988.1"/>
    <property type="molecule type" value="Genomic_DNA"/>
</dbReference>
<keyword evidence="2" id="KW-0456">Lyase</keyword>
<proteinExistence type="predicted"/>
<dbReference type="Gene3D" id="3.10.20.300">
    <property type="entry name" value="mk0293 like domain"/>
    <property type="match status" value="1"/>
</dbReference>
<dbReference type="InterPro" id="IPR002822">
    <property type="entry name" value="Ni_insertion"/>
</dbReference>
<dbReference type="PANTHER" id="PTHR36566">
    <property type="entry name" value="NICKEL INSERTION PROTEIN-RELATED"/>
    <property type="match status" value="1"/>
</dbReference>